<keyword evidence="2" id="KW-1003">Cell membrane</keyword>
<reference evidence="7 8" key="1">
    <citation type="submission" date="2019-12" db="EMBL/GenBank/DDBJ databases">
        <title>Halocatena pleomorpha gen. nov. sp. nov., an extremely halophilic archaeon of family Halobacteriaceae isolated from saltpan soil.</title>
        <authorList>
            <person name="Pal Y."/>
            <person name="Verma A."/>
            <person name="Krishnamurthi S."/>
            <person name="Kumar P."/>
        </authorList>
    </citation>
    <scope>NUCLEOTIDE SEQUENCE [LARGE SCALE GENOMIC DNA]</scope>
    <source>
        <strain evidence="7 8">JCM 16495</strain>
    </source>
</reference>
<protein>
    <submittedName>
        <fullName evidence="7">Oligosaccharide flippase family protein</fullName>
    </submittedName>
</protein>
<comment type="subcellular location">
    <subcellularLocation>
        <location evidence="1">Cell membrane</location>
        <topology evidence="1">Multi-pass membrane protein</topology>
    </subcellularLocation>
</comment>
<evidence type="ECO:0000256" key="2">
    <source>
        <dbReference type="ARBA" id="ARBA00022475"/>
    </source>
</evidence>
<comment type="caution">
    <text evidence="7">The sequence shown here is derived from an EMBL/GenBank/DDBJ whole genome shotgun (WGS) entry which is preliminary data.</text>
</comment>
<evidence type="ECO:0000256" key="3">
    <source>
        <dbReference type="ARBA" id="ARBA00022692"/>
    </source>
</evidence>
<feature type="transmembrane region" description="Helical" evidence="6">
    <location>
        <begin position="287"/>
        <end position="309"/>
    </location>
</feature>
<dbReference type="Pfam" id="PF01943">
    <property type="entry name" value="Polysacc_synt"/>
    <property type="match status" value="1"/>
</dbReference>
<evidence type="ECO:0000256" key="1">
    <source>
        <dbReference type="ARBA" id="ARBA00004651"/>
    </source>
</evidence>
<feature type="transmembrane region" description="Helical" evidence="6">
    <location>
        <begin position="114"/>
        <end position="136"/>
    </location>
</feature>
<gene>
    <name evidence="7" type="ORF">GQS65_01415</name>
</gene>
<keyword evidence="4 6" id="KW-1133">Transmembrane helix</keyword>
<dbReference type="Proteomes" id="UP000451471">
    <property type="component" value="Unassembled WGS sequence"/>
</dbReference>
<dbReference type="EMBL" id="WSZK01000005">
    <property type="protein sequence ID" value="MWG33158.1"/>
    <property type="molecule type" value="Genomic_DNA"/>
</dbReference>
<accession>A0A6B0GNI9</accession>
<dbReference type="InterPro" id="IPR050833">
    <property type="entry name" value="Poly_Biosynth_Transport"/>
</dbReference>
<keyword evidence="8" id="KW-1185">Reference proteome</keyword>
<dbReference type="RefSeq" id="WP_158202893.1">
    <property type="nucleotide sequence ID" value="NZ_WSZK01000005.1"/>
</dbReference>
<feature type="transmembrane region" description="Helical" evidence="6">
    <location>
        <begin position="383"/>
        <end position="401"/>
    </location>
</feature>
<feature type="transmembrane region" description="Helical" evidence="6">
    <location>
        <begin position="80"/>
        <end position="102"/>
    </location>
</feature>
<evidence type="ECO:0000313" key="8">
    <source>
        <dbReference type="Proteomes" id="UP000451471"/>
    </source>
</evidence>
<feature type="transmembrane region" description="Helical" evidence="6">
    <location>
        <begin position="251"/>
        <end position="275"/>
    </location>
</feature>
<feature type="transmembrane region" description="Helical" evidence="6">
    <location>
        <begin position="356"/>
        <end position="377"/>
    </location>
</feature>
<feature type="transmembrane region" description="Helical" evidence="6">
    <location>
        <begin position="413"/>
        <end position="435"/>
    </location>
</feature>
<proteinExistence type="predicted"/>
<evidence type="ECO:0000313" key="7">
    <source>
        <dbReference type="EMBL" id="MWG33158.1"/>
    </source>
</evidence>
<name>A0A6B0GNI9_9EURY</name>
<dbReference type="OrthoDB" id="112053at2157"/>
<feature type="transmembrane region" description="Helical" evidence="6">
    <location>
        <begin position="315"/>
        <end position="335"/>
    </location>
</feature>
<feature type="transmembrane region" description="Helical" evidence="6">
    <location>
        <begin position="12"/>
        <end position="33"/>
    </location>
</feature>
<dbReference type="InterPro" id="IPR002797">
    <property type="entry name" value="Polysacc_synth"/>
</dbReference>
<dbReference type="GO" id="GO:0005886">
    <property type="term" value="C:plasma membrane"/>
    <property type="evidence" value="ECO:0007669"/>
    <property type="project" value="UniProtKB-SubCell"/>
</dbReference>
<dbReference type="PANTHER" id="PTHR30250:SF28">
    <property type="entry name" value="POLYSACCHARIDE BIOSYNTHESIS PROTEIN"/>
    <property type="match status" value="1"/>
</dbReference>
<evidence type="ECO:0000256" key="5">
    <source>
        <dbReference type="ARBA" id="ARBA00023136"/>
    </source>
</evidence>
<feature type="transmembrane region" description="Helical" evidence="6">
    <location>
        <begin position="39"/>
        <end position="59"/>
    </location>
</feature>
<dbReference type="PANTHER" id="PTHR30250">
    <property type="entry name" value="PST FAMILY PREDICTED COLANIC ACID TRANSPORTER"/>
    <property type="match status" value="1"/>
</dbReference>
<sequence>MADLDRSSLALYGSRVGVSVIGFASTVYFARAIGAEGLGIYFTVETVVVVLAVLARFGVDSAVVKRLSGAADDAERARHLTGAFGLVLVPLAVVSLAVLLFADPLADLADLPLAPLALVGMVVALLVVETGQWLLLSALRGERRLATSAGVEFGGEVLRVGTSVWFVLGGSGPVGLVYGLLIGHAARALVAGVLLDTGLARPTRETMTSLVSFSKYTAGMNVSHLTYSWLDTLVLAVVVSKTAVGTYEAAWRVSLVVALASSAVGAALAPNVSAWAASDAFERIEEAFTNSLSFALLLVVPAVVGAAVLGGPFMAVAYGFGGGALLAVLVAGQVAQAVKDVVQSTLLGLDRPRTVFVTNAVGLGTNLVLTVGLALAYGPLGAAVGTALTAAVVAVVQWRALQSWLAARVDRRALAWQVGGALVMGGVVVGATRVVTPDSPVPLLALVALGALTYGGVVSLHAPTRTRLVGLVQPNATGQAEGS</sequence>
<keyword evidence="5 6" id="KW-0472">Membrane</keyword>
<feature type="transmembrane region" description="Helical" evidence="6">
    <location>
        <begin position="441"/>
        <end position="460"/>
    </location>
</feature>
<evidence type="ECO:0000256" key="4">
    <source>
        <dbReference type="ARBA" id="ARBA00022989"/>
    </source>
</evidence>
<dbReference type="AlphaFoldDB" id="A0A6B0GNI9"/>
<keyword evidence="3 6" id="KW-0812">Transmembrane</keyword>
<evidence type="ECO:0000256" key="6">
    <source>
        <dbReference type="SAM" id="Phobius"/>
    </source>
</evidence>
<organism evidence="7 8">
    <name type="scientific">Halomarina oriensis</name>
    <dbReference type="NCBI Taxonomy" id="671145"/>
    <lineage>
        <taxon>Archaea</taxon>
        <taxon>Methanobacteriati</taxon>
        <taxon>Methanobacteriota</taxon>
        <taxon>Stenosarchaea group</taxon>
        <taxon>Halobacteria</taxon>
        <taxon>Halobacteriales</taxon>
        <taxon>Natronomonadaceae</taxon>
        <taxon>Halomarina</taxon>
    </lineage>
</organism>